<feature type="compositionally biased region" description="Pro residues" evidence="1">
    <location>
        <begin position="88"/>
        <end position="97"/>
    </location>
</feature>
<feature type="compositionally biased region" description="Low complexity" evidence="1">
    <location>
        <begin position="98"/>
        <end position="110"/>
    </location>
</feature>
<feature type="compositionally biased region" description="Polar residues" evidence="1">
    <location>
        <begin position="111"/>
        <end position="121"/>
    </location>
</feature>
<gene>
    <name evidence="2" type="ORF">O181_100025</name>
</gene>
<keyword evidence="3" id="KW-1185">Reference proteome</keyword>
<organism evidence="2 3">
    <name type="scientific">Austropuccinia psidii MF-1</name>
    <dbReference type="NCBI Taxonomy" id="1389203"/>
    <lineage>
        <taxon>Eukaryota</taxon>
        <taxon>Fungi</taxon>
        <taxon>Dikarya</taxon>
        <taxon>Basidiomycota</taxon>
        <taxon>Pucciniomycotina</taxon>
        <taxon>Pucciniomycetes</taxon>
        <taxon>Pucciniales</taxon>
        <taxon>Sphaerophragmiaceae</taxon>
        <taxon>Austropuccinia</taxon>
    </lineage>
</organism>
<protein>
    <submittedName>
        <fullName evidence="2">Uncharacterized protein</fullName>
    </submittedName>
</protein>
<proteinExistence type="predicted"/>
<comment type="caution">
    <text evidence="2">The sequence shown here is derived from an EMBL/GenBank/DDBJ whole genome shotgun (WGS) entry which is preliminary data.</text>
</comment>
<feature type="region of interest" description="Disordered" evidence="1">
    <location>
        <begin position="36"/>
        <end position="64"/>
    </location>
</feature>
<evidence type="ECO:0000256" key="1">
    <source>
        <dbReference type="SAM" id="MobiDB-lite"/>
    </source>
</evidence>
<evidence type="ECO:0000313" key="2">
    <source>
        <dbReference type="EMBL" id="MBW0560310.1"/>
    </source>
</evidence>
<evidence type="ECO:0000313" key="3">
    <source>
        <dbReference type="Proteomes" id="UP000765509"/>
    </source>
</evidence>
<dbReference type="EMBL" id="AVOT02069389">
    <property type="protein sequence ID" value="MBW0560310.1"/>
    <property type="molecule type" value="Genomic_DNA"/>
</dbReference>
<name>A0A9Q3JBZ1_9BASI</name>
<dbReference type="AlphaFoldDB" id="A0A9Q3JBZ1"/>
<feature type="region of interest" description="Disordered" evidence="1">
    <location>
        <begin position="79"/>
        <end position="129"/>
    </location>
</feature>
<feature type="compositionally biased region" description="Acidic residues" evidence="1">
    <location>
        <begin position="40"/>
        <end position="58"/>
    </location>
</feature>
<accession>A0A9Q3JBZ1</accession>
<feature type="non-terminal residue" evidence="2">
    <location>
        <position position="1"/>
    </location>
</feature>
<reference evidence="2" key="1">
    <citation type="submission" date="2021-03" db="EMBL/GenBank/DDBJ databases">
        <title>Draft genome sequence of rust myrtle Austropuccinia psidii MF-1, a brazilian biotype.</title>
        <authorList>
            <person name="Quecine M.C."/>
            <person name="Pachon D.M.R."/>
            <person name="Bonatelli M.L."/>
            <person name="Correr F.H."/>
            <person name="Franceschini L.M."/>
            <person name="Leite T.F."/>
            <person name="Margarido G.R.A."/>
            <person name="Almeida C.A."/>
            <person name="Ferrarezi J.A."/>
            <person name="Labate C.A."/>
        </authorList>
    </citation>
    <scope>NUCLEOTIDE SEQUENCE</scope>
    <source>
        <strain evidence="2">MF-1</strain>
    </source>
</reference>
<sequence length="129" mass="14018">ALGTTLEDPFTPKAAPEVPIWVTKKDGRLGKLKRSLVVQDEYDTDAEGSDDLDGEELEITTPIQKRRIQTTSLFPVQASTATHKVISPPQPPQPPIRSPTSPSTLASSSTNIQPPLSSTSRDPMYPKPE</sequence>
<dbReference type="Proteomes" id="UP000765509">
    <property type="component" value="Unassembled WGS sequence"/>
</dbReference>